<dbReference type="EMBL" id="GISG01250966">
    <property type="protein sequence ID" value="MBA4671446.1"/>
    <property type="molecule type" value="Transcribed_RNA"/>
</dbReference>
<sequence length="102" mass="11161">MNISPSSTRRTCDIRGLECGSRRKHKDAACIKQQTSCSEYRLPRRGSISSSIAPSSNSGRAHSVKHCWPLGRVRSTAFRPVSSSTSTTPKEYTSAFSVICPL</sequence>
<accession>A0A7C9EPR3</accession>
<dbReference type="AlphaFoldDB" id="A0A7C9EPR3"/>
<protein>
    <submittedName>
        <fullName evidence="1">Uncharacterized protein</fullName>
    </submittedName>
</protein>
<evidence type="ECO:0000313" key="1">
    <source>
        <dbReference type="EMBL" id="MBA4671446.1"/>
    </source>
</evidence>
<proteinExistence type="predicted"/>
<name>A0A7C9EPR3_OPUST</name>
<reference evidence="1" key="2">
    <citation type="submission" date="2020-07" db="EMBL/GenBank/DDBJ databases">
        <authorList>
            <person name="Vera ALvarez R."/>
            <person name="Arias-Moreno D.M."/>
            <person name="Jimenez-Jacinto V."/>
            <person name="Jimenez-Bremont J.F."/>
            <person name="Swaminathan K."/>
            <person name="Moose S.P."/>
            <person name="Guerrero-Gonzalez M.L."/>
            <person name="Marino-Ramirez L."/>
            <person name="Landsman D."/>
            <person name="Rodriguez-Kessler M."/>
            <person name="Delgado-Sanchez P."/>
        </authorList>
    </citation>
    <scope>NUCLEOTIDE SEQUENCE</scope>
    <source>
        <tissue evidence="1">Cladode</tissue>
    </source>
</reference>
<organism evidence="1">
    <name type="scientific">Opuntia streptacantha</name>
    <name type="common">Prickly pear cactus</name>
    <name type="synonym">Opuntia cardona</name>
    <dbReference type="NCBI Taxonomy" id="393608"/>
    <lineage>
        <taxon>Eukaryota</taxon>
        <taxon>Viridiplantae</taxon>
        <taxon>Streptophyta</taxon>
        <taxon>Embryophyta</taxon>
        <taxon>Tracheophyta</taxon>
        <taxon>Spermatophyta</taxon>
        <taxon>Magnoliopsida</taxon>
        <taxon>eudicotyledons</taxon>
        <taxon>Gunneridae</taxon>
        <taxon>Pentapetalae</taxon>
        <taxon>Caryophyllales</taxon>
        <taxon>Cactineae</taxon>
        <taxon>Cactaceae</taxon>
        <taxon>Opuntioideae</taxon>
        <taxon>Opuntia</taxon>
    </lineage>
</organism>
<reference evidence="1" key="1">
    <citation type="journal article" date="2013" name="J. Plant Res.">
        <title>Effect of fungi and light on seed germination of three Opuntia species from semiarid lands of central Mexico.</title>
        <authorList>
            <person name="Delgado-Sanchez P."/>
            <person name="Jimenez-Bremont J.F."/>
            <person name="Guerrero-Gonzalez Mde L."/>
            <person name="Flores J."/>
        </authorList>
    </citation>
    <scope>NUCLEOTIDE SEQUENCE</scope>
    <source>
        <tissue evidence="1">Cladode</tissue>
    </source>
</reference>